<evidence type="ECO:0000313" key="3">
    <source>
        <dbReference type="EMBL" id="SAL34219.1"/>
    </source>
</evidence>
<dbReference type="GO" id="GO:0008374">
    <property type="term" value="F:O-acyltransferase activity"/>
    <property type="evidence" value="ECO:0007669"/>
    <property type="project" value="InterPro"/>
</dbReference>
<dbReference type="InterPro" id="IPR055803">
    <property type="entry name" value="DUF7379"/>
</dbReference>
<sequence length="1869" mass="202282">MPQAANTVTFLVTGRNERGAIPGAQARGTAVPVDAKIKDAVTLSTTRGAGDDFRLDATSGNHYVVLDIKDGPSLLLHPDNAKDLLNAQVSPDDVTVNGSGEVFVPSTLAWKGLATPASTRGVSRGALGKVFLSAIRVVEGPIEDAIEAAAIEKIIEHFDDSVGNGVFALSRTLPGQMKKADAAADDSILPRPDGTSVLFFIHGTFSDTSGSFGKLWSEHPEHVDKLFETYGDSVYALDHPTLGVSPIQNALTLVKALKGNNRLHLVTHSRGGLVAEVLARICANPVIGAADEAIFKDDAKSLAELQALAAEVKAKSVTVDRIVRVACPVRGTLLASNRLDAYLSVLKWTLELAQVPVAPALVELLTGVAQTGLDPKHAPGLAAQAPDSALIRWVHSPAAPLPGDLRVVSGDVKGDSVTSWLKTLLSDAFFWTDNDFVVQTRSMYGGVPRERAASFLFDQTGQVSHFRYFTNPATADAITSALIESAVPSSFRTIGPLSWAGKDSGGLRGAAPANDPAKPALIVLPGILGSNLKIGDERVWLSWRIVNGLDRLGYKAGANGAPRIEPDGPIGMSYDKLIEFFGATHNVTPFAYDWRVPIELEAARLALAITDALDARTQTRQPVRIVAHSMGGLVVRAMQLVAPDVWKRLMGVEGARILMLGTPNGGSWAPMQVLSGDDTFGNTLAAVGSLFDAEKSRGIMAQMPGFLQLQAGLLDPQRNLGTAQGWQDLATRDKELVKQASIWHSLPLQMQACTWGLPPDDVLKAAIALRKQFDTQRADLAKLACDKLVLVVGQSKFTPDGYEETPEDGLVYLNAVDVGDGRVTLDSAMLPNVPTWTTPHDHGSLPKAEEAFEAYLDLLRTGSTTHLDSVSATGAARGAGTLQKPAAVSYERFRPSRYWMSAHPASSEAEMMASFLPDEPADDTDLKVAIRVLNGNVRFVEGPLMLGHYGPAVLTGAEIVMNKLLGERLSKALNVGRYPEAVGTQQIFINGCVNPHNPFLTSQPSAVIVVGLGEEGKLGAEGMIRTVRQGVIAWCQRVEEQQPDSKRELHLTATLLASGGMSVTPGDAAQGVVRGVCEANKRLALNDSPHVGSLDLIEIYLDRATEAWLAVKALPPMPGARLAIGDVITPGVGGLRRPLDSNYRSAGYDIINVTSRRDEYGRTGIVYAMDTRRARGELRPKSIQRCLLQKLIATTSAEQANNEQIGRTLFQLVVPFELRPFLGEKTDLVLSLDETTAGIPWELLQTPDDVNDPGAVPWAIRSQLLRKLQTVDYRSQVIDVQRDGEILIIGEPKVDLKCYPRLPGATSEAEEVHSIMLANADQISKDRIRAMIRGKDYPEGPDSQTIINTLFERNWRIVHIAGHGEPPEVLRAADPNAPDSRPVYGKLRGVVLSDDVFLGPDEIEAVGAVPELVFVNCCHLAERDVNQVLDDASPFDRPRFAATVAEMLIKIGVRCVIACGWAVNDEAARTFASTFYRELFAGKRFIDAVGAARAAARAKSGNTWAAYQCYGDPDWMFRAGLPVTLPQPMTSEKLYAAVASPNALMLALEHLSLAARYDESKPEQQKERIQYLESKFRARYGGIGKVAEAFARAWAQVGVDANAVRWYERAVGAVDGSASFESGAEWARVRARLALERFVLALPADTNRAPDPALAQDCIREVTDAAELLERLSVLRPSVKMETLTGSAWRRLANIERRMANGHDSISTTGIDRAVSHFAKAVDISKAVRSDMLFLPALKYLSASTVQALWKNGSVPEGAEPNAARDALIREIYASLTQKMQRQTDFWAQAALNGIRICEAVDKRQLAPELDSMLAFYEKLHATASAQKFWVPVYRQAAFVLTNYSSGSGKDERDAADRLNSRLRQWSEA</sequence>
<dbReference type="SUPFAM" id="SSF53474">
    <property type="entry name" value="alpha/beta-Hydrolases"/>
    <property type="match status" value="2"/>
</dbReference>
<dbReference type="Proteomes" id="UP000054770">
    <property type="component" value="Unassembled WGS sequence"/>
</dbReference>
<dbReference type="Pfam" id="PF02450">
    <property type="entry name" value="LCAT"/>
    <property type="match status" value="1"/>
</dbReference>
<protein>
    <submittedName>
        <fullName evidence="3">CHAT domain protein</fullName>
    </submittedName>
</protein>
<reference evidence="3" key="1">
    <citation type="submission" date="2016-01" db="EMBL/GenBank/DDBJ databases">
        <authorList>
            <person name="Peeters C."/>
        </authorList>
    </citation>
    <scope>NUCLEOTIDE SEQUENCE [LARGE SCALE GENOMIC DNA]</scope>
    <source>
        <strain evidence="3">LMG 22940</strain>
    </source>
</reference>
<dbReference type="Pfam" id="PF12770">
    <property type="entry name" value="CHAT"/>
    <property type="match status" value="1"/>
</dbReference>
<dbReference type="Pfam" id="PF24096">
    <property type="entry name" value="DUF7379"/>
    <property type="match status" value="1"/>
</dbReference>
<gene>
    <name evidence="3" type="ORF">AWB68_01553</name>
</gene>
<dbReference type="InterPro" id="IPR029058">
    <property type="entry name" value="AB_hydrolase_fold"/>
</dbReference>
<evidence type="ECO:0000313" key="4">
    <source>
        <dbReference type="Proteomes" id="UP000054770"/>
    </source>
</evidence>
<evidence type="ECO:0000259" key="1">
    <source>
        <dbReference type="Pfam" id="PF12770"/>
    </source>
</evidence>
<dbReference type="InterPro" id="IPR024983">
    <property type="entry name" value="CHAT_dom"/>
</dbReference>
<dbReference type="Gene3D" id="3.40.50.1820">
    <property type="entry name" value="alpha/beta hydrolase"/>
    <property type="match status" value="2"/>
</dbReference>
<evidence type="ECO:0000259" key="2">
    <source>
        <dbReference type="Pfam" id="PF24096"/>
    </source>
</evidence>
<dbReference type="RefSeq" id="WP_160109984.1">
    <property type="nucleotide sequence ID" value="NZ_FCON02000012.1"/>
</dbReference>
<dbReference type="GO" id="GO:0006629">
    <property type="term" value="P:lipid metabolic process"/>
    <property type="evidence" value="ECO:0007669"/>
    <property type="project" value="InterPro"/>
</dbReference>
<proteinExistence type="predicted"/>
<accession>A0A158GRH6</accession>
<comment type="caution">
    <text evidence="3">The sequence shown here is derived from an EMBL/GenBank/DDBJ whole genome shotgun (WGS) entry which is preliminary data.</text>
</comment>
<organism evidence="3 4">
    <name type="scientific">Caballeronia choica</name>
    <dbReference type="NCBI Taxonomy" id="326476"/>
    <lineage>
        <taxon>Bacteria</taxon>
        <taxon>Pseudomonadati</taxon>
        <taxon>Pseudomonadota</taxon>
        <taxon>Betaproteobacteria</taxon>
        <taxon>Burkholderiales</taxon>
        <taxon>Burkholderiaceae</taxon>
        <taxon>Caballeronia</taxon>
    </lineage>
</organism>
<dbReference type="EMBL" id="FCON02000012">
    <property type="protein sequence ID" value="SAL34219.1"/>
    <property type="molecule type" value="Genomic_DNA"/>
</dbReference>
<feature type="domain" description="DUF7379" evidence="2">
    <location>
        <begin position="198"/>
        <end position="280"/>
    </location>
</feature>
<keyword evidence="4" id="KW-1185">Reference proteome</keyword>
<dbReference type="OrthoDB" id="869379at2"/>
<name>A0A158GRH6_9BURK</name>
<dbReference type="InterPro" id="IPR003386">
    <property type="entry name" value="LACT/PDAT_acylTrfase"/>
</dbReference>
<feature type="domain" description="CHAT" evidence="1">
    <location>
        <begin position="1205"/>
        <end position="1512"/>
    </location>
</feature>